<dbReference type="AlphaFoldDB" id="A0A8H6SXW1"/>
<keyword evidence="7" id="KW-1185">Reference proteome</keyword>
<dbReference type="EMBL" id="JACAZF010000004">
    <property type="protein sequence ID" value="KAF7306802.1"/>
    <property type="molecule type" value="Genomic_DNA"/>
</dbReference>
<dbReference type="GeneID" id="59344045"/>
<evidence type="ECO:0000259" key="5">
    <source>
        <dbReference type="Pfam" id="PF08314"/>
    </source>
</evidence>
<reference evidence="6" key="1">
    <citation type="submission" date="2020-05" db="EMBL/GenBank/DDBJ databases">
        <title>Mycena genomes resolve the evolution of fungal bioluminescence.</title>
        <authorList>
            <person name="Tsai I.J."/>
        </authorList>
    </citation>
    <scope>NUCLEOTIDE SEQUENCE</scope>
    <source>
        <strain evidence="6">171206Taipei</strain>
    </source>
</reference>
<organism evidence="6 7">
    <name type="scientific">Mycena indigotica</name>
    <dbReference type="NCBI Taxonomy" id="2126181"/>
    <lineage>
        <taxon>Eukaryota</taxon>
        <taxon>Fungi</taxon>
        <taxon>Dikarya</taxon>
        <taxon>Basidiomycota</taxon>
        <taxon>Agaricomycotina</taxon>
        <taxon>Agaricomycetes</taxon>
        <taxon>Agaricomycetidae</taxon>
        <taxon>Agaricales</taxon>
        <taxon>Marasmiineae</taxon>
        <taxon>Mycenaceae</taxon>
        <taxon>Mycena</taxon>
    </lineage>
</organism>
<feature type="domain" description="Sec39" evidence="5">
    <location>
        <begin position="165"/>
        <end position="853"/>
    </location>
</feature>
<accession>A0A8H6SXW1</accession>
<protein>
    <submittedName>
        <fullName evidence="6">Sec39 domain-containing protein</fullName>
    </submittedName>
</protein>
<comment type="subcellular location">
    <subcellularLocation>
        <location evidence="1">Endoplasmic reticulum</location>
    </subcellularLocation>
</comment>
<keyword evidence="4" id="KW-0653">Protein transport</keyword>
<dbReference type="Pfam" id="PF08314">
    <property type="entry name" value="Sec39"/>
    <property type="match status" value="1"/>
</dbReference>
<dbReference type="PANTHER" id="PTHR15922">
    <property type="entry name" value="NEUROBLASTOMA-AMPLIFIED SEQUENCE"/>
    <property type="match status" value="1"/>
</dbReference>
<evidence type="ECO:0000256" key="2">
    <source>
        <dbReference type="ARBA" id="ARBA00022448"/>
    </source>
</evidence>
<evidence type="ECO:0000256" key="1">
    <source>
        <dbReference type="ARBA" id="ARBA00004240"/>
    </source>
</evidence>
<comment type="caution">
    <text evidence="6">The sequence shown here is derived from an EMBL/GenBank/DDBJ whole genome shotgun (WGS) entry which is preliminary data.</text>
</comment>
<evidence type="ECO:0000313" key="7">
    <source>
        <dbReference type="Proteomes" id="UP000636479"/>
    </source>
</evidence>
<dbReference type="GO" id="GO:0000149">
    <property type="term" value="F:SNARE binding"/>
    <property type="evidence" value="ECO:0007669"/>
    <property type="project" value="TreeGrafter"/>
</dbReference>
<dbReference type="GO" id="GO:0070939">
    <property type="term" value="C:Dsl1/NZR complex"/>
    <property type="evidence" value="ECO:0007669"/>
    <property type="project" value="TreeGrafter"/>
</dbReference>
<dbReference type="PANTHER" id="PTHR15922:SF2">
    <property type="entry name" value="NBAS SUBUNIT OF NRZ TETHERING COMPLEX"/>
    <property type="match status" value="1"/>
</dbReference>
<dbReference type="OrthoDB" id="27490at2759"/>
<keyword evidence="3" id="KW-0256">Endoplasmic reticulum</keyword>
<name>A0A8H6SXW1_9AGAR</name>
<keyword evidence="2" id="KW-0813">Transport</keyword>
<dbReference type="GO" id="GO:0006890">
    <property type="term" value="P:retrograde vesicle-mediated transport, Golgi to endoplasmic reticulum"/>
    <property type="evidence" value="ECO:0007669"/>
    <property type="project" value="InterPro"/>
</dbReference>
<evidence type="ECO:0000313" key="6">
    <source>
        <dbReference type="EMBL" id="KAF7306802.1"/>
    </source>
</evidence>
<evidence type="ECO:0000256" key="3">
    <source>
        <dbReference type="ARBA" id="ARBA00022824"/>
    </source>
</evidence>
<evidence type="ECO:0000256" key="4">
    <source>
        <dbReference type="ARBA" id="ARBA00022927"/>
    </source>
</evidence>
<proteinExistence type="predicted"/>
<dbReference type="Proteomes" id="UP000636479">
    <property type="component" value="Unassembled WGS sequence"/>
</dbReference>
<dbReference type="RefSeq" id="XP_037221821.1">
    <property type="nucleotide sequence ID" value="XM_037361529.1"/>
</dbReference>
<sequence>MPHPSPTDWTELGDEDLTAEAIHDALDPVKDDLWVAAACVDRLSNDTTVQRVLLEMGLERTNMAKNRSQAASTDGGDAILSYFQELPADARLCAIRAVILLRLDRLNTYVEICKAAPDDMQGPKDAWEDDDPWVEAKQTATLAEPPIPLVSFLTDPLLRSTRLLASYEWFAAVKIIFDRHTTQLWPHRFVVLESIPEHANPSSYRELLPALDSSTNNEKFLEANLWRQNLDWVEQQEVKTVLADLNFSSPEAEDVTHSCRADPTTADELEAWYKNRIELVLETSGMVDVALELVQHAASQGIPSLDELGEDLSLLSRLIYDVTQDGNDVEADWTLERWHSLHPLAVVRAYLQYSTPSTVVQDLWRLVMPYLFVVESRAERAGDLNSDIRNRVLYDYILGVPLDIAAAIFEASKPILPQAQRIIQNNEDMARLALACLYGSDSLDEWSVMNSIFECLPAWDVNKDDNDEDAADMTVVSLGQYVTPSTTRPHCTASDLFIFFRPLPLTSLSRALDILDVHLESGEILSRWSVAAPLRWFLQSNSNVPEQRRWANRLARRGSTDDKLTSLEDWEWLLEDMLKLTSQGENGLRGAFGLLSQDEILRIFFSGLLNNGNFSIAKTLLRSRKTKISLSAQSIEDLCLSCSRELYDNANSGNFTFGDMKLAYECLDVPPLSERLQQEKEFIEATSRLSSFNIMSSRGTPLTPIEIRLTKDRLSLVSRVLSSNNDAYKHTQVILDLVRKLGLGNDVVAEVKTLAMLADTALQAEDFVRAYEASQQMIDTVLNLRSMHPDSRETQEASEVCWVACFQLGRQPEFDDMEKKLGLLGRALEICPPEQLHDILAAWRRLENEDLDSRKERLSSHQDLKANGRPKSRGIVPSLAERLQEFHLPSPQLLNTPDAAALASRTFRSVAANFPFGINRPQSVSQEDERASSRLLSKGIGWLIGADDED</sequence>
<dbReference type="InterPro" id="IPR013244">
    <property type="entry name" value="Sec39_domain"/>
</dbReference>
<dbReference type="GO" id="GO:0015031">
    <property type="term" value="P:protein transport"/>
    <property type="evidence" value="ECO:0007669"/>
    <property type="project" value="UniProtKB-KW"/>
</dbReference>
<gene>
    <name evidence="6" type="ORF">MIND_00471900</name>
</gene>